<evidence type="ECO:0000256" key="4">
    <source>
        <dbReference type="ARBA" id="ARBA00023172"/>
    </source>
</evidence>
<dbReference type="Proteomes" id="UP000025748">
    <property type="component" value="Unassembled WGS sequence"/>
</dbReference>
<dbReference type="PANTHER" id="PTHR30629">
    <property type="entry name" value="PROPHAGE INTEGRASE"/>
    <property type="match status" value="1"/>
</dbReference>
<dbReference type="Pfam" id="PF13356">
    <property type="entry name" value="Arm-DNA-bind_3"/>
    <property type="match status" value="1"/>
</dbReference>
<evidence type="ECO:0000313" key="7">
    <source>
        <dbReference type="Proteomes" id="UP000025748"/>
    </source>
</evidence>
<keyword evidence="4" id="KW-0233">DNA recombination</keyword>
<comment type="similarity">
    <text evidence="1">Belongs to the 'phage' integrase family.</text>
</comment>
<comment type="caution">
    <text evidence="6">The sequence shown here is derived from an EMBL/GenBank/DDBJ whole genome shotgun (WGS) entry which is preliminary data.</text>
</comment>
<evidence type="ECO:0000259" key="5">
    <source>
        <dbReference type="PROSITE" id="PS51898"/>
    </source>
</evidence>
<organism evidence="6 7">
    <name type="scientific">Bordetella hinzii OH87 BAL007II</name>
    <dbReference type="NCBI Taxonomy" id="1331262"/>
    <lineage>
        <taxon>Bacteria</taxon>
        <taxon>Pseudomonadati</taxon>
        <taxon>Pseudomonadota</taxon>
        <taxon>Betaproteobacteria</taxon>
        <taxon>Burkholderiales</taxon>
        <taxon>Alcaligenaceae</taxon>
        <taxon>Bordetella</taxon>
    </lineage>
</organism>
<dbReference type="InterPro" id="IPR038488">
    <property type="entry name" value="Integrase_DNA-bd_sf"/>
</dbReference>
<protein>
    <submittedName>
        <fullName evidence="6">Site-specific recombinase, phage integrase family</fullName>
    </submittedName>
</protein>
<dbReference type="InterPro" id="IPR050808">
    <property type="entry name" value="Phage_Integrase"/>
</dbReference>
<dbReference type="PANTHER" id="PTHR30629:SF2">
    <property type="entry name" value="PROPHAGE INTEGRASE INTS-RELATED"/>
    <property type="match status" value="1"/>
</dbReference>
<dbReference type="Pfam" id="PF00589">
    <property type="entry name" value="Phage_integrase"/>
    <property type="match status" value="1"/>
</dbReference>
<dbReference type="CDD" id="cd00801">
    <property type="entry name" value="INT_P4_C"/>
    <property type="match status" value="1"/>
</dbReference>
<dbReference type="PROSITE" id="PS51898">
    <property type="entry name" value="TYR_RECOMBINASE"/>
    <property type="match status" value="1"/>
</dbReference>
<dbReference type="Pfam" id="PF22022">
    <property type="entry name" value="Phage_int_M"/>
    <property type="match status" value="1"/>
</dbReference>
<accession>A0ABR4R2D7</accession>
<evidence type="ECO:0000256" key="1">
    <source>
        <dbReference type="ARBA" id="ARBA00008857"/>
    </source>
</evidence>
<sequence length="413" mass="46317">MARQVVPLTDPKCRQAKFSPAGGNKLFDGGGLYLELLRSGAKKWRVRYRSPVTGKESMLTIGDYPAVPLARARAERARIDQLLAQGDDPVVQRQEEAQAQKAEAERQFQVVAQELLELRRPAWSTGYHARISNTLKSDAYPYFGADAVDAIPGKVVLDAAKRIEARGAPEMANRFISATSMVFQYAVGTGRAPADPTQGLKKFLDPRAPVKHFPHVSEASLGTLIARVKNYHGRPETRIAIQIMMHTFPRTNELRWAAWGEFSRADALWLIPAGRMKGTLIAKETGADHAIPLSRQMLALLEELAQYTGRYRLLFPGLRDPANTPMSAETINKALKILGFEGEQTGHGFRGLASTIMNERSGARPEVIERQLAHKERNMVRRAYNHAEYLDERRQLMQWWSDYLDRCAAKAEK</sequence>
<keyword evidence="7" id="KW-1185">Reference proteome</keyword>
<feature type="domain" description="Tyr recombinase" evidence="5">
    <location>
        <begin position="211"/>
        <end position="398"/>
    </location>
</feature>
<gene>
    <name evidence="6" type="ORF">L544_1053</name>
</gene>
<keyword evidence="2" id="KW-0229">DNA integration</keyword>
<name>A0ABR4R2D7_9BORD</name>
<evidence type="ECO:0000256" key="3">
    <source>
        <dbReference type="ARBA" id="ARBA00023125"/>
    </source>
</evidence>
<reference evidence="6 7" key="1">
    <citation type="submission" date="2014-03" db="EMBL/GenBank/DDBJ databases">
        <title>Genome sequence of Bordetella hinzii.</title>
        <authorList>
            <person name="Register K."/>
            <person name="Harvill E."/>
            <person name="Goodfield L.L."/>
            <person name="Ivanov Y.V."/>
            <person name="Meyer J.A."/>
            <person name="Muse S.J."/>
            <person name="Jacobs N."/>
            <person name="Bendor L."/>
            <person name="Smallridge W.E."/>
            <person name="Brinkac L.M."/>
            <person name="Sanka R."/>
            <person name="Kim M."/>
            <person name="Losada L."/>
        </authorList>
    </citation>
    <scope>NUCLEOTIDE SEQUENCE [LARGE SCALE GENOMIC DNA]</scope>
    <source>
        <strain evidence="6 7">OH87 BAL007II</strain>
    </source>
</reference>
<dbReference type="InterPro" id="IPR013762">
    <property type="entry name" value="Integrase-like_cat_sf"/>
</dbReference>
<dbReference type="EMBL" id="JHEM01000010">
    <property type="protein sequence ID" value="KCB24909.1"/>
    <property type="molecule type" value="Genomic_DNA"/>
</dbReference>
<dbReference type="InterPro" id="IPR025166">
    <property type="entry name" value="Integrase_DNA_bind_dom"/>
</dbReference>
<dbReference type="RefSeq" id="WP_029580404.1">
    <property type="nucleotide sequence ID" value="NZ_JHEM01000010.1"/>
</dbReference>
<dbReference type="SUPFAM" id="SSF56349">
    <property type="entry name" value="DNA breaking-rejoining enzymes"/>
    <property type="match status" value="1"/>
</dbReference>
<dbReference type="InterPro" id="IPR053876">
    <property type="entry name" value="Phage_int_M"/>
</dbReference>
<dbReference type="Gene3D" id="1.10.443.10">
    <property type="entry name" value="Intergrase catalytic core"/>
    <property type="match status" value="1"/>
</dbReference>
<dbReference type="InterPro" id="IPR011010">
    <property type="entry name" value="DNA_brk_join_enz"/>
</dbReference>
<evidence type="ECO:0000313" key="6">
    <source>
        <dbReference type="EMBL" id="KCB24909.1"/>
    </source>
</evidence>
<keyword evidence="3" id="KW-0238">DNA-binding</keyword>
<dbReference type="Gene3D" id="3.30.160.390">
    <property type="entry name" value="Integrase, DNA-binding domain"/>
    <property type="match status" value="1"/>
</dbReference>
<proteinExistence type="inferred from homology"/>
<dbReference type="InterPro" id="IPR010998">
    <property type="entry name" value="Integrase_recombinase_N"/>
</dbReference>
<evidence type="ECO:0000256" key="2">
    <source>
        <dbReference type="ARBA" id="ARBA00022908"/>
    </source>
</evidence>
<dbReference type="Gene3D" id="1.10.150.130">
    <property type="match status" value="1"/>
</dbReference>
<dbReference type="InterPro" id="IPR002104">
    <property type="entry name" value="Integrase_catalytic"/>
</dbReference>